<feature type="signal peptide" evidence="1">
    <location>
        <begin position="1"/>
        <end position="26"/>
    </location>
</feature>
<accession>A0A839FB48</accession>
<dbReference type="EMBL" id="JACGXL010000006">
    <property type="protein sequence ID" value="MBA8889371.1"/>
    <property type="molecule type" value="Genomic_DNA"/>
</dbReference>
<keyword evidence="1" id="KW-0732">Signal</keyword>
<dbReference type="Proteomes" id="UP000550401">
    <property type="component" value="Unassembled WGS sequence"/>
</dbReference>
<feature type="chain" id="PRO_5033066744" description="Iron-regulated protein" evidence="1">
    <location>
        <begin position="27"/>
        <end position="360"/>
    </location>
</feature>
<reference evidence="2 3" key="1">
    <citation type="submission" date="2020-07" db="EMBL/GenBank/DDBJ databases">
        <title>Genomic Encyclopedia of Type Strains, Phase IV (KMG-V): Genome sequencing to study the core and pangenomes of soil and plant-associated prokaryotes.</title>
        <authorList>
            <person name="Whitman W."/>
        </authorList>
    </citation>
    <scope>NUCLEOTIDE SEQUENCE [LARGE SCALE GENOMIC DNA]</scope>
    <source>
        <strain evidence="2 3">RH2WT43</strain>
    </source>
</reference>
<name>A0A839FB48_9GAMM</name>
<evidence type="ECO:0000313" key="3">
    <source>
        <dbReference type="Proteomes" id="UP000550401"/>
    </source>
</evidence>
<proteinExistence type="predicted"/>
<sequence length="360" mass="38848">MALFRSTPGVRATLAAIALAGAHAGAAQPPVPAIEALARQFDRHPLLLFGEVHRSAEQHGFFAELMRDPRFICRVDDIVVEFGNARLQAVVDAYVAGEDIDEARLQAAWRETAVPFAWNSPVYAAFYAAARDVNLNHRCAHPVRVVLGDPPLDWSRIDSALALSASADRDGWFAATIEREVLAKRHTGWLVAGQLHAVRAQPASAGDDADATVAQLIGRRHPGLLASVAPVPSAAAAARLGLGAAPVFADVHAGDDALARADFGLVAPGWKAELVQRDGHPAWDVQAAPDWPAIGAVTDGLLYLGDDPAYAFPSPSVYLDPYYQRELRRRITIIQAWNGQDFMPVLDDLLRTARNDPHMP</sequence>
<evidence type="ECO:0000313" key="2">
    <source>
        <dbReference type="EMBL" id="MBA8889371.1"/>
    </source>
</evidence>
<comment type="caution">
    <text evidence="2">The sequence shown here is derived from an EMBL/GenBank/DDBJ whole genome shotgun (WGS) entry which is preliminary data.</text>
</comment>
<keyword evidence="3" id="KW-1185">Reference proteome</keyword>
<organism evidence="2 3">
    <name type="scientific">Dokdonella fugitiva</name>
    <dbReference type="NCBI Taxonomy" id="328517"/>
    <lineage>
        <taxon>Bacteria</taxon>
        <taxon>Pseudomonadati</taxon>
        <taxon>Pseudomonadota</taxon>
        <taxon>Gammaproteobacteria</taxon>
        <taxon>Lysobacterales</taxon>
        <taxon>Rhodanobacteraceae</taxon>
        <taxon>Dokdonella</taxon>
    </lineage>
</organism>
<gene>
    <name evidence="2" type="ORF">FHW12_003614</name>
</gene>
<dbReference type="Gene3D" id="3.40.50.11550">
    <property type="match status" value="1"/>
</dbReference>
<protein>
    <recommendedName>
        <fullName evidence="4">Iron-regulated protein</fullName>
    </recommendedName>
</protein>
<dbReference type="RefSeq" id="WP_259393134.1">
    <property type="nucleotide sequence ID" value="NZ_JACGXL010000006.1"/>
</dbReference>
<dbReference type="SUPFAM" id="SSF159501">
    <property type="entry name" value="EreA/ChaN-like"/>
    <property type="match status" value="1"/>
</dbReference>
<evidence type="ECO:0008006" key="4">
    <source>
        <dbReference type="Google" id="ProtNLM"/>
    </source>
</evidence>
<dbReference type="AlphaFoldDB" id="A0A839FB48"/>
<evidence type="ECO:0000256" key="1">
    <source>
        <dbReference type="SAM" id="SignalP"/>
    </source>
</evidence>